<evidence type="ECO:0000256" key="4">
    <source>
        <dbReference type="ARBA" id="ARBA00022741"/>
    </source>
</evidence>
<dbReference type="CDD" id="cd05169">
    <property type="entry name" value="PIKKc_TOR"/>
    <property type="match status" value="1"/>
</dbReference>
<dbReference type="GO" id="GO:0031931">
    <property type="term" value="C:TORC1 complex"/>
    <property type="evidence" value="ECO:0007669"/>
    <property type="project" value="TreeGrafter"/>
</dbReference>
<dbReference type="Gene3D" id="3.30.1010.10">
    <property type="entry name" value="Phosphatidylinositol 3-kinase Catalytic Subunit, Chain A, domain 4"/>
    <property type="match status" value="1"/>
</dbReference>
<dbReference type="InterPro" id="IPR003152">
    <property type="entry name" value="FATC_dom"/>
</dbReference>
<dbReference type="InterPro" id="IPR000403">
    <property type="entry name" value="PI3/4_kinase_cat_dom"/>
</dbReference>
<keyword evidence="5 9" id="KW-0418">Kinase</keyword>
<evidence type="ECO:0000256" key="5">
    <source>
        <dbReference type="ARBA" id="ARBA00022777"/>
    </source>
</evidence>
<dbReference type="Gene3D" id="1.20.120.150">
    <property type="entry name" value="FKBP12-rapamycin binding domain"/>
    <property type="match status" value="1"/>
</dbReference>
<dbReference type="InterPro" id="IPR018936">
    <property type="entry name" value="PI3/4_kinase_CS"/>
</dbReference>
<evidence type="ECO:0000313" key="14">
    <source>
        <dbReference type="EMBL" id="KAJ2004687.1"/>
    </source>
</evidence>
<dbReference type="InterPro" id="IPR026683">
    <property type="entry name" value="TOR_cat"/>
</dbReference>
<evidence type="ECO:0000259" key="13">
    <source>
        <dbReference type="PROSITE" id="PS51190"/>
    </source>
</evidence>
<dbReference type="GO" id="GO:0004674">
    <property type="term" value="F:protein serine/threonine kinase activity"/>
    <property type="evidence" value="ECO:0007669"/>
    <property type="project" value="UniProtKB-KW"/>
</dbReference>
<dbReference type="GO" id="GO:0005737">
    <property type="term" value="C:cytoplasm"/>
    <property type="evidence" value="ECO:0007669"/>
    <property type="project" value="TreeGrafter"/>
</dbReference>
<reference evidence="14" key="1">
    <citation type="submission" date="2022-07" db="EMBL/GenBank/DDBJ databases">
        <title>Phylogenomic reconstructions and comparative analyses of Kickxellomycotina fungi.</title>
        <authorList>
            <person name="Reynolds N.K."/>
            <person name="Stajich J.E."/>
            <person name="Barry K."/>
            <person name="Grigoriev I.V."/>
            <person name="Crous P."/>
            <person name="Smith M.E."/>
        </authorList>
    </citation>
    <scope>NUCLEOTIDE SEQUENCE</scope>
    <source>
        <strain evidence="14">IMI 214461</strain>
    </source>
</reference>
<dbReference type="SMART" id="SM00146">
    <property type="entry name" value="PI3Kc"/>
    <property type="match status" value="1"/>
</dbReference>
<keyword evidence="6 9" id="KW-0067">ATP-binding</keyword>
<dbReference type="PROSITE" id="PS50290">
    <property type="entry name" value="PI3_4_KINASE_3"/>
    <property type="match status" value="1"/>
</dbReference>
<dbReference type="GO" id="GO:0031932">
    <property type="term" value="C:TORC2 complex"/>
    <property type="evidence" value="ECO:0007669"/>
    <property type="project" value="TreeGrafter"/>
</dbReference>
<dbReference type="InterPro" id="IPR011009">
    <property type="entry name" value="Kinase-like_dom_sf"/>
</dbReference>
<dbReference type="FunFam" id="3.30.1010.10:FF:000006">
    <property type="entry name" value="Serine/threonine-protein kinase TOR"/>
    <property type="match status" value="1"/>
</dbReference>
<dbReference type="PANTHER" id="PTHR11139">
    <property type="entry name" value="ATAXIA TELANGIECTASIA MUTATED ATM -RELATED"/>
    <property type="match status" value="1"/>
</dbReference>
<dbReference type="InterPro" id="IPR057564">
    <property type="entry name" value="HEAT_ATR"/>
</dbReference>
<dbReference type="Proteomes" id="UP001150907">
    <property type="component" value="Unassembled WGS sequence"/>
</dbReference>
<dbReference type="InterPro" id="IPR014009">
    <property type="entry name" value="PIK_FAT"/>
</dbReference>
<dbReference type="SUPFAM" id="SSF56112">
    <property type="entry name" value="Protein kinase-like (PK-like)"/>
    <property type="match status" value="1"/>
</dbReference>
<dbReference type="PROSITE" id="PS00916">
    <property type="entry name" value="PI3_4_KINASE_2"/>
    <property type="match status" value="1"/>
</dbReference>
<dbReference type="PROSITE" id="PS51190">
    <property type="entry name" value="FATC"/>
    <property type="match status" value="1"/>
</dbReference>
<dbReference type="InterPro" id="IPR011989">
    <property type="entry name" value="ARM-like"/>
</dbReference>
<dbReference type="Gene3D" id="1.10.1070.11">
    <property type="entry name" value="Phosphatidylinositol 3-/4-kinase, catalytic domain"/>
    <property type="match status" value="1"/>
</dbReference>
<evidence type="ECO:0000256" key="3">
    <source>
        <dbReference type="ARBA" id="ARBA00022737"/>
    </source>
</evidence>
<evidence type="ECO:0000259" key="11">
    <source>
        <dbReference type="PROSITE" id="PS50290"/>
    </source>
</evidence>
<dbReference type="FunFam" id="1.10.1070.11:FF:000029">
    <property type="entry name" value="Serine/threonine-protein kinase TOR"/>
    <property type="match status" value="1"/>
</dbReference>
<protein>
    <recommendedName>
        <fullName evidence="9">Serine/threonine-protein kinase TOR</fullName>
        <ecNumber evidence="9">2.7.11.1</ecNumber>
    </recommendedName>
</protein>
<dbReference type="InterPro" id="IPR050517">
    <property type="entry name" value="DDR_Repair_Kinase"/>
</dbReference>
<dbReference type="Gene3D" id="1.25.10.10">
    <property type="entry name" value="Leucine-rich Repeat Variant"/>
    <property type="match status" value="5"/>
</dbReference>
<dbReference type="GO" id="GO:0044877">
    <property type="term" value="F:protein-containing complex binding"/>
    <property type="evidence" value="ECO:0007669"/>
    <property type="project" value="InterPro"/>
</dbReference>
<dbReference type="PROSITE" id="PS51189">
    <property type="entry name" value="FAT"/>
    <property type="match status" value="1"/>
</dbReference>
<keyword evidence="15" id="KW-1185">Reference proteome</keyword>
<keyword evidence="9" id="KW-0723">Serine/threonine-protein kinase</keyword>
<dbReference type="Pfam" id="PF11865">
    <property type="entry name" value="mTOR_dom"/>
    <property type="match status" value="1"/>
</dbReference>
<gene>
    <name evidence="14" type="primary">TOR1_2</name>
    <name evidence="14" type="ORF">H4R26_002362</name>
</gene>
<proteinExistence type="inferred from homology"/>
<name>A0A9W8BEG3_9FUNG</name>
<dbReference type="EC" id="2.7.11.1" evidence="9"/>
<comment type="catalytic activity">
    <reaction evidence="8">
        <text>L-seryl-[protein] + ATP = O-phospho-L-seryl-[protein] + ADP + H(+)</text>
        <dbReference type="Rhea" id="RHEA:17989"/>
        <dbReference type="Rhea" id="RHEA-COMP:9863"/>
        <dbReference type="Rhea" id="RHEA-COMP:11604"/>
        <dbReference type="ChEBI" id="CHEBI:15378"/>
        <dbReference type="ChEBI" id="CHEBI:29999"/>
        <dbReference type="ChEBI" id="CHEBI:30616"/>
        <dbReference type="ChEBI" id="CHEBI:83421"/>
        <dbReference type="ChEBI" id="CHEBI:456216"/>
        <dbReference type="EC" id="2.7.11.1"/>
    </reaction>
</comment>
<dbReference type="InterPro" id="IPR016024">
    <property type="entry name" value="ARM-type_fold"/>
</dbReference>
<sequence>MTEHLRADLLSRLRSKDAAIRANASVKLYKQIADAEADGKHGIQNPLYVELNARLVKHLGSSDIQDRLECTAILSALVDIDVLDDTQLTRILFQLKSLLAQPNLVVSTEAVAIYKRLVNTKRPMVMASVESEINRSLEWLGGERSEVRRMTALLIIEVLCTGASSSLFTYIPKILTLLSPHLRDHKTEIRLAASRALGACLSMLPGHEMNSRSQWLNFLFEEQQRAQGSGSVEGCHAALLICQEMVQHGGMYMHTYFQQTSELALKLKDHREPIIHKAAISLLPVLARYSPQDFTKLSLSTGETLMAHSCNYLIGRARAIERDRTRDNESDRATAFRALGHIAQSCSIEFKSFLEPTTRAIRDVLLQRTKHRTPPLPTPPSAAASSSAAVSDADDTASAILQTIAMLATAMGPTLTRHMRDILDLMFTTGLSQALCDSLAVLEREVSQLVPAIQDRLLDMVSIILVSVPFRPAQPSLDNLEHRMGALSLHYASSPITHAPGDRAGSIGGIMGLATNGIGSSSSGGASDSTSLVVAAASKIVVTPEILVLALRTLSSFDFSEENLSEFVRNDILQYLNHHSPAVRKEAISAVSRIVLSDPLYKTMAGAGVEVASEVVQRLVAAAVTDLDPDVRLMAVKMLERGSCFDFHLGKAQNIQALLMLHYDEVFEVRLTVLSVIGRLANMNPAHIMPSLRWMVIQLLTELEYARGNSEREECIQLLMVMVRAAENWVRPYVGDIFRTILARIDDGSPQLASKLLDTVAALARVGGSDLVPFLDKLLASIMQALGDQSSAAKRMSALKALSSCASYCGLVISPYTEYPQLFSILASLMKTESSEMRHEVMRVIGALGAIDPHKYKDAIINNANGAGSGAAGDGATKATAHGKKGARRSKKSRHAGPRPNVMSVFNGEKPRETLIGDIIVDAYGSTFSGDNYYTQVSVEALLRILDDAADTLSHPPAVSALISMFGPLRSACAPYLERVVPAVLRAMELSPPSQSGFYIESLGRIVSIARQLIRPYLEPLFGLFSVDAPASEWQQGALVGLVEVLAEALSGDFGAHISTVLPFLVAVIDRDTADSRQLTGRALHALQILSPSLEGYLFLVMPRLVSLLDLTATPTNVAEATLECISSIVSAVNCSSFASRIVLKLVQILQGSQTQTLQTAVIDVLCTMMEQLQDEFALFMPTISATMKRRGIVDHAKYERYSRALFSGRLIPKEAPRVLPLLLGDAMQMDAGLGPGGADNWSKQPVSLAALRRTWSINQRLSKEEWSGWLNKLSVELLQQSSSAALRSCWRLAVKHPRLSIELFNAAFVSCWTELPASAQQEFVLSLQEAASNPDVPADILQTILSLAGFMERDEKQIQIDLKLLGEYADRCHALAKELHYKEAEWVLEKSYETIEKLIELNQNLDLHDSAIGMLNYVRKEQPNIRESVEWYQRLQRWDDALTLFRRQEAEEGPSYNNTNGQLRCLFEMSDWDALIPLYERIWSGDDCQLQVASANIGMSMAWAMGDIDSMEFYMSKLPNSSQDKSFCIALLSVYHNKFDEAAEYINKAREEMRDSMVSHITESYSRGYMLVFRCQMLTELEEVIAYKTVQDDNERRAAIISTWRNRLDGIQQDVGMWQKLLRLHSIVVRPILDLDTWIKYVNMCRKSDQMTIARNAIFQLLQDEANYLEEVNRGEVETMSHKLIAQAQEYARVKAHMLQQQQVGQGQQQQDGRALAGFMGAAKGNALGSWGYRSQRLTSDGYAGGLTNTSLDVAIRLSQQPALVYMYLKYKWAAGERKEAFQMMEMFANDYSSKVGFDMHNPSTFAEHLDARALGDNTNGQADAADDAKTIHLLSRFYFKRAEWLISIQNSATLAQEARTKAELGLGEESYTMRQGRRESIDVRQRRGSVLARPGMAAASAAAAGARGGSAGLASSTSHGVDGPAVDHDAEFLFKLKGDRIKESILESYRAATVLDRKWYKAWHSLALRHYYETQQYDGEHSSVTEDIIEKHVVPAVHGFFRAIQLSKSDTTLQDTLRLLTAWFNYSQHESVAQAVLDGFNTVSIRTWLQVIPQILARIHIRFESTSRLIKQLLVEVGKFHPHAILFSLYVAARSDHVDRSQAAKDVLAKLHDLSAEVVEETELVSRELIRITLLFPEMWQEALDNASKCYYGQNNPEEMMKILKPMHERARNPATLREYHFMQMFGNELRAAEEHLDQYFAAEAGRRNEAFMQQAWESYYVVFRRIQKLFPEPTSLALKDTAPTLLMCRDMHLAVPGTYDPDREVVRISWFDPVVFVYGTKQHPRRVHIAGSDGNTYTFVLKGHEDLRQDERVMQLFGLINSLLMRDGETARRSLAIERFPVIPLSSNSGLIGFYPNCETLHEIIRDNREANGSQLNLEQRLALQFSPNWETLTVLQKVESFEFALSNSPGNDLQRALWYKSPNAETWLERRTNYTRSLAVMSIAGYILGLGDRHPTNIMMHARTGKIVHIDLGDCFELAAQREKFPEKVPFRLTRMVIMPMEVSTIEGTFKFTANHTMRVLRANRDSLMAVLEAFVFDPLVSWSYIQDPDHNDEPGAVPSKRGAGAQNAVPNGNQQAQLARWNSASRAGTANHLDLADVARGSRPDEPGGGGGNMAKIKYDGVEDKGWLIGNPKARAIVNRIHAKLVGTDFDPNVQLDVAAQIEKLIQQATSSDNLAVLYVGWVPMW</sequence>
<organism evidence="14 15">
    <name type="scientific">Coemansia thaxteri</name>
    <dbReference type="NCBI Taxonomy" id="2663907"/>
    <lineage>
        <taxon>Eukaryota</taxon>
        <taxon>Fungi</taxon>
        <taxon>Fungi incertae sedis</taxon>
        <taxon>Zoopagomycota</taxon>
        <taxon>Kickxellomycotina</taxon>
        <taxon>Kickxellomycetes</taxon>
        <taxon>Kickxellales</taxon>
        <taxon>Kickxellaceae</taxon>
        <taxon>Coemansia</taxon>
    </lineage>
</organism>
<dbReference type="InterPro" id="IPR036940">
    <property type="entry name" value="PI3/4_kinase_cat_sf"/>
</dbReference>
<dbReference type="OrthoDB" id="381190at2759"/>
<dbReference type="Pfam" id="PF02260">
    <property type="entry name" value="FATC"/>
    <property type="match status" value="1"/>
</dbReference>
<dbReference type="Pfam" id="PF00454">
    <property type="entry name" value="PI3_PI4_kinase"/>
    <property type="match status" value="1"/>
</dbReference>
<feature type="region of interest" description="Disordered" evidence="10">
    <location>
        <begin position="869"/>
        <end position="904"/>
    </location>
</feature>
<dbReference type="InterPro" id="IPR009076">
    <property type="entry name" value="FRB_dom"/>
</dbReference>
<feature type="domain" description="FATC" evidence="13">
    <location>
        <begin position="2659"/>
        <end position="2691"/>
    </location>
</feature>
<keyword evidence="2 9" id="KW-0808">Transferase</keyword>
<evidence type="ECO:0000313" key="15">
    <source>
        <dbReference type="Proteomes" id="UP001150907"/>
    </source>
</evidence>
<comment type="similarity">
    <text evidence="1 9">Belongs to the PI3/PI4-kinase family.</text>
</comment>
<dbReference type="SMART" id="SM01346">
    <property type="entry name" value="DUF3385"/>
    <property type="match status" value="1"/>
</dbReference>
<evidence type="ECO:0000256" key="6">
    <source>
        <dbReference type="ARBA" id="ARBA00022840"/>
    </source>
</evidence>
<evidence type="ECO:0000256" key="2">
    <source>
        <dbReference type="ARBA" id="ARBA00022679"/>
    </source>
</evidence>
<feature type="compositionally biased region" description="Basic and acidic residues" evidence="10">
    <location>
        <begin position="2599"/>
        <end position="2611"/>
    </location>
</feature>
<dbReference type="GO" id="GO:0016242">
    <property type="term" value="P:negative regulation of macroautophagy"/>
    <property type="evidence" value="ECO:0007669"/>
    <property type="project" value="TreeGrafter"/>
</dbReference>
<feature type="compositionally biased region" description="Basic residues" evidence="10">
    <location>
        <begin position="881"/>
        <end position="897"/>
    </location>
</feature>
<dbReference type="GO" id="GO:0031929">
    <property type="term" value="P:TOR signaling"/>
    <property type="evidence" value="ECO:0007669"/>
    <property type="project" value="TreeGrafter"/>
</dbReference>
<evidence type="ECO:0000256" key="8">
    <source>
        <dbReference type="ARBA" id="ARBA00048679"/>
    </source>
</evidence>
<dbReference type="SUPFAM" id="SSF47212">
    <property type="entry name" value="FKBP12-rapamycin-binding domain of FKBP-rapamycin-associated protein (FRAP)"/>
    <property type="match status" value="1"/>
</dbReference>
<dbReference type="InterPro" id="IPR003151">
    <property type="entry name" value="PIK-rel_kinase_FAT"/>
</dbReference>
<keyword evidence="4 9" id="KW-0547">Nucleotide-binding</keyword>
<feature type="domain" description="FAT" evidence="12">
    <location>
        <begin position="1365"/>
        <end position="2097"/>
    </location>
</feature>
<evidence type="ECO:0000256" key="1">
    <source>
        <dbReference type="ARBA" id="ARBA00011031"/>
    </source>
</evidence>
<dbReference type="SMART" id="SM01345">
    <property type="entry name" value="Rapamycin_bind"/>
    <property type="match status" value="1"/>
</dbReference>
<comment type="caution">
    <text evidence="14">The sequence shown here is derived from an EMBL/GenBank/DDBJ whole genome shotgun (WGS) entry which is preliminary data.</text>
</comment>
<dbReference type="InterPro" id="IPR036738">
    <property type="entry name" value="FRB_sf"/>
</dbReference>
<dbReference type="PANTHER" id="PTHR11139:SF9">
    <property type="entry name" value="SERINE_THREONINE-PROTEIN KINASE MTOR"/>
    <property type="match status" value="1"/>
</dbReference>
<dbReference type="Pfam" id="PF23593">
    <property type="entry name" value="HEAT_ATR"/>
    <property type="match status" value="1"/>
</dbReference>
<dbReference type="Pfam" id="PF02259">
    <property type="entry name" value="FAT"/>
    <property type="match status" value="3"/>
</dbReference>
<feature type="region of interest" description="Disordered" evidence="10">
    <location>
        <begin position="2555"/>
        <end position="2575"/>
    </location>
</feature>
<dbReference type="SMART" id="SM01343">
    <property type="entry name" value="FATC"/>
    <property type="match status" value="1"/>
</dbReference>
<dbReference type="EMBL" id="JANBQF010000139">
    <property type="protein sequence ID" value="KAJ2004687.1"/>
    <property type="molecule type" value="Genomic_DNA"/>
</dbReference>
<dbReference type="InterPro" id="IPR024585">
    <property type="entry name" value="mTOR_dom"/>
</dbReference>
<dbReference type="SUPFAM" id="SSF48371">
    <property type="entry name" value="ARM repeat"/>
    <property type="match status" value="1"/>
</dbReference>
<dbReference type="GO" id="GO:0005634">
    <property type="term" value="C:nucleus"/>
    <property type="evidence" value="ECO:0007669"/>
    <property type="project" value="TreeGrafter"/>
</dbReference>
<dbReference type="Pfam" id="PF08771">
    <property type="entry name" value="FRB_dom"/>
    <property type="match status" value="1"/>
</dbReference>
<dbReference type="PROSITE" id="PS00915">
    <property type="entry name" value="PI3_4_KINASE_1"/>
    <property type="match status" value="1"/>
</dbReference>
<comment type="catalytic activity">
    <reaction evidence="7 9">
        <text>L-threonyl-[protein] + ATP = O-phospho-L-threonyl-[protein] + ADP + H(+)</text>
        <dbReference type="Rhea" id="RHEA:46608"/>
        <dbReference type="Rhea" id="RHEA-COMP:11060"/>
        <dbReference type="Rhea" id="RHEA-COMP:11605"/>
        <dbReference type="ChEBI" id="CHEBI:15378"/>
        <dbReference type="ChEBI" id="CHEBI:30013"/>
        <dbReference type="ChEBI" id="CHEBI:30616"/>
        <dbReference type="ChEBI" id="CHEBI:61977"/>
        <dbReference type="ChEBI" id="CHEBI:456216"/>
        <dbReference type="EC" id="2.7.11.1"/>
    </reaction>
</comment>
<evidence type="ECO:0000256" key="7">
    <source>
        <dbReference type="ARBA" id="ARBA00047899"/>
    </source>
</evidence>
<evidence type="ECO:0000256" key="10">
    <source>
        <dbReference type="SAM" id="MobiDB-lite"/>
    </source>
</evidence>
<evidence type="ECO:0000259" key="12">
    <source>
        <dbReference type="PROSITE" id="PS51189"/>
    </source>
</evidence>
<accession>A0A9W8BEG3</accession>
<dbReference type="GO" id="GO:0005524">
    <property type="term" value="F:ATP binding"/>
    <property type="evidence" value="ECO:0007669"/>
    <property type="project" value="UniProtKB-KW"/>
</dbReference>
<keyword evidence="3" id="KW-0677">Repeat</keyword>
<feature type="region of interest" description="Disordered" evidence="10">
    <location>
        <begin position="2599"/>
        <end position="2619"/>
    </location>
</feature>
<evidence type="ECO:0000256" key="9">
    <source>
        <dbReference type="RuleBase" id="RU364109"/>
    </source>
</evidence>
<feature type="domain" description="PI3K/PI4K catalytic" evidence="11">
    <location>
        <begin position="2274"/>
        <end position="2593"/>
    </location>
</feature>